<accession>A0A654BA16</accession>
<evidence type="ECO:0000313" key="1">
    <source>
        <dbReference type="EMBL" id="VXC76952.1"/>
    </source>
</evidence>
<organism evidence="1 2">
    <name type="scientific">Sphingobacterium multivorum</name>
    <dbReference type="NCBI Taxonomy" id="28454"/>
    <lineage>
        <taxon>Bacteria</taxon>
        <taxon>Pseudomonadati</taxon>
        <taxon>Bacteroidota</taxon>
        <taxon>Sphingobacteriia</taxon>
        <taxon>Sphingobacteriales</taxon>
        <taxon>Sphingobacteriaceae</taxon>
        <taxon>Sphingobacterium</taxon>
    </lineage>
</organism>
<sequence>MFYLSCYIREQMIAYIHTNFPNALAMTRVDYMKGEQLGI</sequence>
<dbReference type="EMBL" id="CABWMV010000012">
    <property type="protein sequence ID" value="VXC76952.1"/>
    <property type="molecule type" value="Genomic_DNA"/>
</dbReference>
<reference evidence="1 2" key="1">
    <citation type="submission" date="2019-10" db="EMBL/GenBank/DDBJ databases">
        <authorList>
            <person name="Karimi E."/>
        </authorList>
    </citation>
    <scope>NUCLEOTIDE SEQUENCE [LARGE SCALE GENOMIC DNA]</scope>
    <source>
        <strain evidence="1">Sphingobacterium sp. 8BC</strain>
    </source>
</reference>
<protein>
    <submittedName>
        <fullName evidence="1">Uncharacterized protein</fullName>
    </submittedName>
</protein>
<name>A0A654BA16_SPHMU</name>
<gene>
    <name evidence="1" type="ORF">SPHINGO8BC_20035</name>
</gene>
<dbReference type="Proteomes" id="UP000432350">
    <property type="component" value="Unassembled WGS sequence"/>
</dbReference>
<evidence type="ECO:0000313" key="2">
    <source>
        <dbReference type="Proteomes" id="UP000432350"/>
    </source>
</evidence>
<dbReference type="AlphaFoldDB" id="A0A654BA16"/>
<proteinExistence type="predicted"/>